<comment type="caution">
    <text evidence="2">The sequence shown here is derived from an EMBL/GenBank/DDBJ whole genome shotgun (WGS) entry which is preliminary data.</text>
</comment>
<evidence type="ECO:0000313" key="1">
    <source>
        <dbReference type="EMBL" id="KAA9020737.1"/>
    </source>
</evidence>
<dbReference type="Proteomes" id="UP000326364">
    <property type="component" value="Unassembled WGS sequence"/>
</dbReference>
<keyword evidence="4" id="KW-1185">Reference proteome</keyword>
<evidence type="ECO:0000313" key="4">
    <source>
        <dbReference type="Proteomes" id="UP000326364"/>
    </source>
</evidence>
<evidence type="ECO:0008006" key="5">
    <source>
        <dbReference type="Google" id="ProtNLM"/>
    </source>
</evidence>
<dbReference type="AlphaFoldDB" id="A0A5J5I9I4"/>
<evidence type="ECO:0000313" key="2">
    <source>
        <dbReference type="EMBL" id="KAA9033063.1"/>
    </source>
</evidence>
<name>A0A5J5I9I4_9SPHN</name>
<dbReference type="Proteomes" id="UP000325933">
    <property type="component" value="Unassembled WGS sequence"/>
</dbReference>
<protein>
    <recommendedName>
        <fullName evidence="5">Phage tail protein</fullName>
    </recommendedName>
</protein>
<dbReference type="EMBL" id="VYQA01000002">
    <property type="protein sequence ID" value="KAA9033063.1"/>
    <property type="molecule type" value="Genomic_DNA"/>
</dbReference>
<accession>A0A5J5I9I4</accession>
<sequence>MAIQLLITRGGLDALVNAEDGETENVKVVSVGLSNRHFTMAPTIEVLPDEFKRLTSISGKASSPTIIHMTAHDVSADIYDLRGLGLYLEDGTLFAVYSQADPIFRKVSIASFMLALDIAFANAGADEIVFDDSTFLWPPATEETRGIAKIATQLQVDAGTDDTAFVTALKLAARLAPIIEQLGQEADTRGAADDQLREDQEAITERLDGTEFALAPSGNFSGQGHMDWPVGGRKFRICWGKTNVAGKTATTDIYDAPFSECFGVFQGGGTADVNSTEALRAYPGSGAQVLTHVNLTNGTQGLLTIHWFAIGMAA</sequence>
<gene>
    <name evidence="2" type="ORF">F4U95_03475</name>
    <name evidence="1" type="ORF">F4U96_03475</name>
</gene>
<dbReference type="RefSeq" id="WP_150424580.1">
    <property type="nucleotide sequence ID" value="NZ_VYQA01000002.1"/>
</dbReference>
<evidence type="ECO:0000313" key="3">
    <source>
        <dbReference type="Proteomes" id="UP000325933"/>
    </source>
</evidence>
<proteinExistence type="predicted"/>
<dbReference type="EMBL" id="VYQB01000002">
    <property type="protein sequence ID" value="KAA9020737.1"/>
    <property type="molecule type" value="Genomic_DNA"/>
</dbReference>
<organism evidence="2 3">
    <name type="scientific">Sphingobium limneticum</name>
    <dbReference type="NCBI Taxonomy" id="1007511"/>
    <lineage>
        <taxon>Bacteria</taxon>
        <taxon>Pseudomonadati</taxon>
        <taxon>Pseudomonadota</taxon>
        <taxon>Alphaproteobacteria</taxon>
        <taxon>Sphingomonadales</taxon>
        <taxon>Sphingomonadaceae</taxon>
        <taxon>Sphingobium</taxon>
    </lineage>
</organism>
<reference evidence="3 4" key="1">
    <citation type="submission" date="2019-09" db="EMBL/GenBank/DDBJ databases">
        <authorList>
            <person name="Feng G."/>
        </authorList>
    </citation>
    <scope>NUCLEOTIDE SEQUENCE [LARGE SCALE GENOMIC DNA]</scope>
    <source>
        <strain evidence="2 3">KACC 19283</strain>
        <strain evidence="1 4">KACC 19284</strain>
    </source>
</reference>